<feature type="compositionally biased region" description="Low complexity" evidence="1">
    <location>
        <begin position="113"/>
        <end position="132"/>
    </location>
</feature>
<evidence type="ECO:0000313" key="3">
    <source>
        <dbReference type="Proteomes" id="UP000502996"/>
    </source>
</evidence>
<dbReference type="AlphaFoldDB" id="A0A6G6WDU5"/>
<evidence type="ECO:0000256" key="1">
    <source>
        <dbReference type="SAM" id="MobiDB-lite"/>
    </source>
</evidence>
<dbReference type="KEGG" id="nano:G5V58_11610"/>
<feature type="compositionally biased region" description="Pro residues" evidence="1">
    <location>
        <begin position="71"/>
        <end position="80"/>
    </location>
</feature>
<protein>
    <submittedName>
        <fullName evidence="2">Uncharacterized protein</fullName>
    </submittedName>
</protein>
<evidence type="ECO:0000313" key="2">
    <source>
        <dbReference type="EMBL" id="QIG43323.1"/>
    </source>
</evidence>
<reference evidence="2 3" key="1">
    <citation type="submission" date="2020-02" db="EMBL/GenBank/DDBJ databases">
        <title>Full genome sequence of Nocardioides sp. R-3366.</title>
        <authorList>
            <person name="Im W.-T."/>
        </authorList>
    </citation>
    <scope>NUCLEOTIDE SEQUENCE [LARGE SCALE GENOMIC DNA]</scope>
    <source>
        <strain evidence="2 3">R-3366</strain>
    </source>
</reference>
<keyword evidence="3" id="KW-1185">Reference proteome</keyword>
<proteinExistence type="predicted"/>
<feature type="region of interest" description="Disordered" evidence="1">
    <location>
        <begin position="65"/>
        <end position="132"/>
    </location>
</feature>
<dbReference type="RefSeq" id="WP_165232608.1">
    <property type="nucleotide sequence ID" value="NZ_CP049257.1"/>
</dbReference>
<accession>A0A6G6WDU5</accession>
<dbReference type="EMBL" id="CP049257">
    <property type="protein sequence ID" value="QIG43323.1"/>
    <property type="molecule type" value="Genomic_DNA"/>
</dbReference>
<dbReference type="Proteomes" id="UP000502996">
    <property type="component" value="Chromosome"/>
</dbReference>
<gene>
    <name evidence="2" type="ORF">G5V58_11610</name>
</gene>
<organism evidence="2 3">
    <name type="scientific">Nocardioides anomalus</name>
    <dbReference type="NCBI Taxonomy" id="2712223"/>
    <lineage>
        <taxon>Bacteria</taxon>
        <taxon>Bacillati</taxon>
        <taxon>Actinomycetota</taxon>
        <taxon>Actinomycetes</taxon>
        <taxon>Propionibacteriales</taxon>
        <taxon>Nocardioidaceae</taxon>
        <taxon>Nocardioides</taxon>
    </lineage>
</organism>
<name>A0A6G6WDU5_9ACTN</name>
<sequence>MSVLATALVPLAESESYTDLLRSGPHWLFELTLEAVTTPLAFAIGWVWQKGILRHVHEDLHAVSRDRVAAPPAPPAPPAAPAGRSRPHGRGGPSPDDAGYSVSVTRVTYARCPRAAARTPVRGGPPARGRRV</sequence>